<dbReference type="CDD" id="cd06223">
    <property type="entry name" value="PRTases_typeI"/>
    <property type="match status" value="1"/>
</dbReference>
<dbReference type="Gene3D" id="3.40.50.1820">
    <property type="entry name" value="alpha/beta hydrolase"/>
    <property type="match status" value="1"/>
</dbReference>
<dbReference type="Gene3D" id="3.30.1870.10">
    <property type="entry name" value="EreA-like, domain 2"/>
    <property type="match status" value="1"/>
</dbReference>
<dbReference type="PANTHER" id="PTHR31299">
    <property type="entry name" value="ESTERASE, PUTATIVE (AFU_ORTHOLOGUE AFUA_1G05850)-RELATED"/>
    <property type="match status" value="1"/>
</dbReference>
<dbReference type="SUPFAM" id="SSF53474">
    <property type="entry name" value="alpha/beta-Hydrolases"/>
    <property type="match status" value="1"/>
</dbReference>
<dbReference type="Pfam" id="PF20408">
    <property type="entry name" value="Abhydrolase_11"/>
    <property type="match status" value="1"/>
</dbReference>
<evidence type="ECO:0000259" key="1">
    <source>
        <dbReference type="Pfam" id="PF00156"/>
    </source>
</evidence>
<dbReference type="SUPFAM" id="SSF159501">
    <property type="entry name" value="EreA/ChaN-like"/>
    <property type="match status" value="1"/>
</dbReference>
<dbReference type="EMBL" id="QAOH01000007">
    <property type="protein sequence ID" value="PTQ72029.1"/>
    <property type="molecule type" value="Genomic_DNA"/>
</dbReference>
<dbReference type="SUPFAM" id="SSF53271">
    <property type="entry name" value="PRTase-like"/>
    <property type="match status" value="1"/>
</dbReference>
<dbReference type="Pfam" id="PF05139">
    <property type="entry name" value="Erythro_esteras"/>
    <property type="match status" value="1"/>
</dbReference>
<dbReference type="OrthoDB" id="9810066at2"/>
<reference evidence="3 4" key="1">
    <citation type="submission" date="2018-04" db="EMBL/GenBank/DDBJ databases">
        <title>Genomic Encyclopedia of Archaeal and Bacterial Type Strains, Phase II (KMG-II): from individual species to whole genera.</title>
        <authorList>
            <person name="Goeker M."/>
        </authorList>
    </citation>
    <scope>NUCLEOTIDE SEQUENCE [LARGE SCALE GENOMIC DNA]</scope>
    <source>
        <strain evidence="3 4">DSM 100434</strain>
    </source>
</reference>
<dbReference type="Pfam" id="PF00156">
    <property type="entry name" value="Pribosyltran"/>
    <property type="match status" value="1"/>
</dbReference>
<dbReference type="InterPro" id="IPR052036">
    <property type="entry name" value="Hydrolase/PRTase-associated"/>
</dbReference>
<dbReference type="InterPro" id="IPR007815">
    <property type="entry name" value="Emycin_Estase"/>
</dbReference>
<evidence type="ECO:0000313" key="3">
    <source>
        <dbReference type="EMBL" id="PTQ72029.1"/>
    </source>
</evidence>
<keyword evidence="4" id="KW-1185">Reference proteome</keyword>
<dbReference type="CDD" id="cd14728">
    <property type="entry name" value="Ere-like"/>
    <property type="match status" value="1"/>
</dbReference>
<feature type="domain" description="KANL3/Tex30 alpha/beta hydrolase-like" evidence="2">
    <location>
        <begin position="254"/>
        <end position="416"/>
    </location>
</feature>
<dbReference type="InterPro" id="IPR046879">
    <property type="entry name" value="KANL3/Tex30_Abhydrolase"/>
</dbReference>
<evidence type="ECO:0000313" key="4">
    <source>
        <dbReference type="Proteomes" id="UP000244077"/>
    </source>
</evidence>
<dbReference type="Proteomes" id="UP000244077">
    <property type="component" value="Unassembled WGS sequence"/>
</dbReference>
<dbReference type="InterPro" id="IPR029058">
    <property type="entry name" value="AB_hydrolase_fold"/>
</dbReference>
<dbReference type="RefSeq" id="WP_107816716.1">
    <property type="nucleotide sequence ID" value="NZ_QAOH01000007.1"/>
</dbReference>
<evidence type="ECO:0000259" key="2">
    <source>
        <dbReference type="Pfam" id="PF20408"/>
    </source>
</evidence>
<name>A0A2T5HKH4_9RHOB</name>
<dbReference type="Gene3D" id="3.40.1660.10">
    <property type="entry name" value="EreA-like (biosynthetic domain)"/>
    <property type="match status" value="1"/>
</dbReference>
<dbReference type="InterPro" id="IPR029057">
    <property type="entry name" value="PRTase-like"/>
</dbReference>
<dbReference type="InterPro" id="IPR000836">
    <property type="entry name" value="PRTase_dom"/>
</dbReference>
<dbReference type="GO" id="GO:0046677">
    <property type="term" value="P:response to antibiotic"/>
    <property type="evidence" value="ECO:0007669"/>
    <property type="project" value="InterPro"/>
</dbReference>
<accession>A0A2T5HKH4</accession>
<dbReference type="Gene3D" id="3.30.1310.20">
    <property type="entry name" value="PRTase-like"/>
    <property type="match status" value="1"/>
</dbReference>
<feature type="domain" description="Phosphoribosyltransferase" evidence="1">
    <location>
        <begin position="14"/>
        <end position="167"/>
    </location>
</feature>
<organism evidence="3 4">
    <name type="scientific">Celeribacter persicus</name>
    <dbReference type="NCBI Taxonomy" id="1651082"/>
    <lineage>
        <taxon>Bacteria</taxon>
        <taxon>Pseudomonadati</taxon>
        <taxon>Pseudomonadota</taxon>
        <taxon>Alphaproteobacteria</taxon>
        <taxon>Rhodobacterales</taxon>
        <taxon>Roseobacteraceae</taxon>
        <taxon>Celeribacter</taxon>
    </lineage>
</organism>
<comment type="caution">
    <text evidence="3">The sequence shown here is derived from an EMBL/GenBank/DDBJ whole genome shotgun (WGS) entry which is preliminary data.</text>
</comment>
<dbReference type="Gene3D" id="3.40.50.2020">
    <property type="match status" value="1"/>
</dbReference>
<sequence>MSYDGDRFKDRSEAGRLLGERLADMGLERPVVYALPRGGIPVALEVAKALEAPLDLIFVRKIGAPGAPEVALGAIVDGENPQTVINETVRQSSHADASYLERMRAQELKELERRRARYLGDRKQIAAKGRTAILVDDGLATGASMKAALLGLQKQGAARVVIAVPVAPVYVLPEFEELADYVLCLNPARPFYGVGAFYEDFHQLSDEEAVSLLREGWERHLDAAPVRSMSMRRTVSVPPYGLEGELTVPVDPRGLVLFAHGSGSSRLSPRNRSVAETLNAYGFATLLFDLLTSEEAEDRRNVFDIAKLAERIVDTVLYVGSEPDVADLPLGLFGASTGAGAALVAAAELQERIGAVVSRGGRPDLAGGHLADVTAPTLLIVGGDDHEVIALNRKAQGQFSCETMLKIVPDAGHLFDGVGQLETVSEMAADWFAHHLRLPPETVHPKEERHLTDRADIVAAIRRAMHALPAPETPEFAEVFDQYAAAKIVLLGEASHGTSEFYRARAAITQRLIEKHGFTLVAIEGDWPDAAIIDRHIRDLPPRPSHKPPFSRFPVWMWRNREVEDFIAFLRRHNTDLPVGEQVRFRGLDLYSMTSSMAAVLDYLERVDPQAAKEARTRYECIDPWSHQLATYGRASLSRGYALCEEPVLQNLLGLLEEELSYSARDGDDFFDAVQNARLIANAERYYRVMYYGSHKTWNLRDRHMFETLVRTLDQMGPDTKAVVWAHNSHIGDARFTDMGRARNELNIGQLCRETYGKDAALIGFGTHAGTVAAASEWDAPMEVKTVRPSRSDSFEALCHEVGEPRFLLDFGERVSPALRRALSEPYLERYIGVIYRPETERWSHYSHATLPDQYDAFVWFDQTKAITPIPVEMSEGADETYPFGL</sequence>
<proteinExistence type="predicted"/>
<gene>
    <name evidence="3" type="ORF">C8N42_107208</name>
</gene>
<protein>
    <submittedName>
        <fullName evidence="3">Erythromycin esterase-like protein</fullName>
    </submittedName>
</protein>
<dbReference type="PANTHER" id="PTHR31299:SF0">
    <property type="entry name" value="ESTERASE, PUTATIVE (AFU_ORTHOLOGUE AFUA_1G05850)-RELATED"/>
    <property type="match status" value="1"/>
</dbReference>
<dbReference type="AlphaFoldDB" id="A0A2T5HKH4"/>